<evidence type="ECO:0000313" key="2">
    <source>
        <dbReference type="Proteomes" id="UP000239874"/>
    </source>
</evidence>
<dbReference type="AlphaFoldDB" id="A0A2S6ACW0"/>
<protein>
    <submittedName>
        <fullName evidence="1">Uncharacterized protein</fullName>
    </submittedName>
</protein>
<dbReference type="Proteomes" id="UP000239874">
    <property type="component" value="Unassembled WGS sequence"/>
</dbReference>
<dbReference type="EMBL" id="PSZC01000039">
    <property type="protein sequence ID" value="PPJ31879.1"/>
    <property type="molecule type" value="Genomic_DNA"/>
</dbReference>
<gene>
    <name evidence="1" type="ORF">C5E45_32840</name>
</gene>
<accession>A0A2S6ACW0</accession>
<evidence type="ECO:0000313" key="1">
    <source>
        <dbReference type="EMBL" id="PPJ31879.1"/>
    </source>
</evidence>
<sequence length="74" mass="7844">MSAADQHRIKAEAALRRLPDEEIGITSAGAEATAYALLAIEARLGELVEAQRAAVRNVLGLDTVAEATEWGGKR</sequence>
<name>A0A2S6ACW0_9NOCA</name>
<dbReference type="RefSeq" id="WP_104380683.1">
    <property type="nucleotide sequence ID" value="NZ_PSZC01000039.1"/>
</dbReference>
<proteinExistence type="predicted"/>
<comment type="caution">
    <text evidence="1">The sequence shown here is derived from an EMBL/GenBank/DDBJ whole genome shotgun (WGS) entry which is preliminary data.</text>
</comment>
<organism evidence="1 2">
    <name type="scientific">Nocardia nova</name>
    <dbReference type="NCBI Taxonomy" id="37330"/>
    <lineage>
        <taxon>Bacteria</taxon>
        <taxon>Bacillati</taxon>
        <taxon>Actinomycetota</taxon>
        <taxon>Actinomycetes</taxon>
        <taxon>Mycobacteriales</taxon>
        <taxon>Nocardiaceae</taxon>
        <taxon>Nocardia</taxon>
    </lineage>
</organism>
<reference evidence="1 2" key="1">
    <citation type="submission" date="2018-02" db="EMBL/GenBank/DDBJ databases">
        <title>8 Nocardia nova and 1 Nocardia cyriacigeorgica strain used for evolution to TMP-SMX.</title>
        <authorList>
            <person name="Mehta H."/>
            <person name="Weng J."/>
            <person name="Shamoo Y."/>
        </authorList>
    </citation>
    <scope>NUCLEOTIDE SEQUENCE [LARGE SCALE GENOMIC DNA]</scope>
    <source>
        <strain evidence="1 2">MDA3139</strain>
    </source>
</reference>